<dbReference type="Proteomes" id="UP001174694">
    <property type="component" value="Unassembled WGS sequence"/>
</dbReference>
<comment type="caution">
    <text evidence="3">The sequence shown here is derived from an EMBL/GenBank/DDBJ whole genome shotgun (WGS) entry which is preliminary data.</text>
</comment>
<proteinExistence type="predicted"/>
<dbReference type="InterPro" id="IPR018620">
    <property type="entry name" value="Ubiquitin3-bd_protein_But2_C"/>
</dbReference>
<feature type="signal peptide" evidence="1">
    <location>
        <begin position="1"/>
        <end position="15"/>
    </location>
</feature>
<dbReference type="AlphaFoldDB" id="A0AA38S4E2"/>
<keyword evidence="4" id="KW-1185">Reference proteome</keyword>
<dbReference type="Pfam" id="PF09792">
    <property type="entry name" value="But2"/>
    <property type="match status" value="1"/>
</dbReference>
<name>A0AA38S4E2_9PEZI</name>
<feature type="domain" description="Ubiquitin 3 binding protein But2 C-terminal" evidence="2">
    <location>
        <begin position="397"/>
        <end position="527"/>
    </location>
</feature>
<evidence type="ECO:0000256" key="1">
    <source>
        <dbReference type="SAM" id="SignalP"/>
    </source>
</evidence>
<sequence length="546" mass="59396">MRTTLLALLPYLAAASVLNFHRPTADYTSSGPDSALPDAGQPKCFTLEIRSFSDGETMTIPDSVWRFTLDGHTLKKLDPEGGTCFVDPEHDHTLDCDEHVPTGAVTSFHIADENGRDILMSENQERHWLFCLFTGILVPVDDSIPLLCTKVSLDIIPLTSCLNVSEVPAEDSRAFTADNDQSSEPALLQADEPECFSFQLRDPSDQTRIPLVGDSMLTAKFTLDKHTLKMMNPKQGTCFVNPAAKFKLDCDPSVPKGAMDSFKVTNKKENDHLKCRNLSKAGWLYCGEDGIYLDLPKVQGHLRGCQKVDIAIKPQKNCSGGQDDDEKEDLAPTHTRMPTILDHLSGHDPSHTDIAGLLQVRQTPATPSCSVSLTAASLAPIFVYDGAPNQTSFMVSQDRVAHITSTRSTVFGFSLPPDFPPASSASASRTCALQFRMPYCSELPAGYPCYQFSGMEQEVLSNSGMYYRRVLNSGETTTYEDIGLVQAFPGNNITIATFDCGPGSPTSQGNLMWLADSVKNFQLEFLQGGGPSGYEGGVGAFIVACS</sequence>
<feature type="chain" id="PRO_5041211980" description="Ubiquitin 3 binding protein But2 C-terminal domain-containing protein" evidence="1">
    <location>
        <begin position="16"/>
        <end position="546"/>
    </location>
</feature>
<evidence type="ECO:0000313" key="3">
    <source>
        <dbReference type="EMBL" id="KAJ9156060.1"/>
    </source>
</evidence>
<keyword evidence="1" id="KW-0732">Signal</keyword>
<evidence type="ECO:0000313" key="4">
    <source>
        <dbReference type="Proteomes" id="UP001174694"/>
    </source>
</evidence>
<evidence type="ECO:0000259" key="2">
    <source>
        <dbReference type="Pfam" id="PF09792"/>
    </source>
</evidence>
<protein>
    <recommendedName>
        <fullName evidence="2">Ubiquitin 3 binding protein But2 C-terminal domain-containing protein</fullName>
    </recommendedName>
</protein>
<accession>A0AA38S4E2</accession>
<gene>
    <name evidence="3" type="ORF">NKR23_g1511</name>
</gene>
<organism evidence="3 4">
    <name type="scientific">Pleurostoma richardsiae</name>
    <dbReference type="NCBI Taxonomy" id="41990"/>
    <lineage>
        <taxon>Eukaryota</taxon>
        <taxon>Fungi</taxon>
        <taxon>Dikarya</taxon>
        <taxon>Ascomycota</taxon>
        <taxon>Pezizomycotina</taxon>
        <taxon>Sordariomycetes</taxon>
        <taxon>Sordariomycetidae</taxon>
        <taxon>Calosphaeriales</taxon>
        <taxon>Pleurostomataceae</taxon>
        <taxon>Pleurostoma</taxon>
    </lineage>
</organism>
<dbReference type="EMBL" id="JANBVO010000002">
    <property type="protein sequence ID" value="KAJ9156060.1"/>
    <property type="molecule type" value="Genomic_DNA"/>
</dbReference>
<reference evidence="3" key="1">
    <citation type="submission" date="2022-07" db="EMBL/GenBank/DDBJ databases">
        <title>Fungi with potential for degradation of polypropylene.</title>
        <authorList>
            <person name="Gostincar C."/>
        </authorList>
    </citation>
    <scope>NUCLEOTIDE SEQUENCE</scope>
    <source>
        <strain evidence="3">EXF-13308</strain>
    </source>
</reference>